<dbReference type="InterPro" id="IPR012337">
    <property type="entry name" value="RNaseH-like_sf"/>
</dbReference>
<protein>
    <submittedName>
        <fullName evidence="4">Uncharacterized protein LOC104704518</fullName>
    </submittedName>
</protein>
<organism evidence="3 4">
    <name type="scientific">Camelina sativa</name>
    <name type="common">False flax</name>
    <name type="synonym">Myagrum sativum</name>
    <dbReference type="NCBI Taxonomy" id="90675"/>
    <lineage>
        <taxon>Eukaryota</taxon>
        <taxon>Viridiplantae</taxon>
        <taxon>Streptophyta</taxon>
        <taxon>Embryophyta</taxon>
        <taxon>Tracheophyta</taxon>
        <taxon>Spermatophyta</taxon>
        <taxon>Magnoliopsida</taxon>
        <taxon>eudicotyledons</taxon>
        <taxon>Gunneridae</taxon>
        <taxon>Pentapetalae</taxon>
        <taxon>rosids</taxon>
        <taxon>malvids</taxon>
        <taxon>Brassicales</taxon>
        <taxon>Brassicaceae</taxon>
        <taxon>Camelineae</taxon>
        <taxon>Camelina</taxon>
    </lineage>
</organism>
<accession>A0ABM0T0G4</accession>
<sequence length="231" mass="26728">MAPMIRRTIRHYATQEKFCVDFFGDELIVTVTKDRSVIGQWIHEVASKNLFSSHPPIVGLGVQWTPACYRSGFRKPVRYRLGSRPPVFYPPADTLQLCVGNRCIIIQLSHCHRVPLVLRRFLKDTDFRFYGVWNSQDAKRLRRSKHKLKTAELLDLRKLVVDSRGRQSLNGRKFEVIVEEGLGYPGVGRYRRESMSNWSVRNLSNDQIMQASVDAYCCFKLGVQVGTYPFE</sequence>
<evidence type="ECO:0000313" key="4">
    <source>
        <dbReference type="RefSeq" id="XP_010418894.1"/>
    </source>
</evidence>
<gene>
    <name evidence="4" type="primary">LOC104704518</name>
</gene>
<name>A0ABM0T0G4_CAMSA</name>
<keyword evidence="2" id="KW-0378">Hydrolase</keyword>
<keyword evidence="1" id="KW-0540">Nuclease</keyword>
<evidence type="ECO:0000313" key="3">
    <source>
        <dbReference type="Proteomes" id="UP000694864"/>
    </source>
</evidence>
<dbReference type="RefSeq" id="XP_010418894.1">
    <property type="nucleotide sequence ID" value="XM_010420592.1"/>
</dbReference>
<dbReference type="InterPro" id="IPR036397">
    <property type="entry name" value="RNaseH_sf"/>
</dbReference>
<dbReference type="PANTHER" id="PTHR13620:SF59">
    <property type="entry name" value="POLYNUCLEOTIDYL TRANSFERASE, RIBONUCLEASE H-LIKE SUPERFAMILY PROTEIN"/>
    <property type="match status" value="1"/>
</dbReference>
<dbReference type="SUPFAM" id="SSF53098">
    <property type="entry name" value="Ribonuclease H-like"/>
    <property type="match status" value="1"/>
</dbReference>
<dbReference type="Proteomes" id="UP000694864">
    <property type="component" value="Chromosome 1"/>
</dbReference>
<evidence type="ECO:0000256" key="2">
    <source>
        <dbReference type="ARBA" id="ARBA00022801"/>
    </source>
</evidence>
<dbReference type="InterPro" id="IPR051132">
    <property type="entry name" value="3-5_Exonuclease_domain"/>
</dbReference>
<evidence type="ECO:0000256" key="1">
    <source>
        <dbReference type="ARBA" id="ARBA00022722"/>
    </source>
</evidence>
<dbReference type="CDD" id="cd06141">
    <property type="entry name" value="WRN_exo"/>
    <property type="match status" value="1"/>
</dbReference>
<dbReference type="PANTHER" id="PTHR13620">
    <property type="entry name" value="3-5 EXONUCLEASE"/>
    <property type="match status" value="1"/>
</dbReference>
<proteinExistence type="predicted"/>
<reference evidence="3" key="1">
    <citation type="journal article" date="2014" name="Nat. Commun.">
        <title>The emerging biofuel crop Camelina sativa retains a highly undifferentiated hexaploid genome structure.</title>
        <authorList>
            <person name="Kagale S."/>
            <person name="Koh C."/>
            <person name="Nixon J."/>
            <person name="Bollina V."/>
            <person name="Clarke W.E."/>
            <person name="Tuteja R."/>
            <person name="Spillane C."/>
            <person name="Robinson S.J."/>
            <person name="Links M.G."/>
            <person name="Clarke C."/>
            <person name="Higgins E.E."/>
            <person name="Huebert T."/>
            <person name="Sharpe A.G."/>
            <person name="Parkin I.A."/>
        </authorList>
    </citation>
    <scope>NUCLEOTIDE SEQUENCE [LARGE SCALE GENOMIC DNA]</scope>
    <source>
        <strain evidence="3">cv. DH55</strain>
    </source>
</reference>
<dbReference type="Gene3D" id="3.30.420.10">
    <property type="entry name" value="Ribonuclease H-like superfamily/Ribonuclease H"/>
    <property type="match status" value="1"/>
</dbReference>
<dbReference type="GeneID" id="104704518"/>
<keyword evidence="3" id="KW-1185">Reference proteome</keyword>
<reference evidence="4" key="2">
    <citation type="submission" date="2025-08" db="UniProtKB">
        <authorList>
            <consortium name="RefSeq"/>
        </authorList>
    </citation>
    <scope>IDENTIFICATION</scope>
    <source>
        <tissue evidence="4">Leaf</tissue>
    </source>
</reference>